<proteinExistence type="predicted"/>
<keyword evidence="2" id="KW-1185">Reference proteome</keyword>
<evidence type="ECO:0008006" key="3">
    <source>
        <dbReference type="Google" id="ProtNLM"/>
    </source>
</evidence>
<dbReference type="EMBL" id="BQNB010020237">
    <property type="protein sequence ID" value="GJT93800.1"/>
    <property type="molecule type" value="Genomic_DNA"/>
</dbReference>
<dbReference type="Gene3D" id="3.10.10.10">
    <property type="entry name" value="HIV Type 1 Reverse Transcriptase, subunit A, domain 1"/>
    <property type="match status" value="1"/>
</dbReference>
<comment type="caution">
    <text evidence="1">The sequence shown here is derived from an EMBL/GenBank/DDBJ whole genome shotgun (WGS) entry which is preliminary data.</text>
</comment>
<dbReference type="InterPro" id="IPR032567">
    <property type="entry name" value="RTL1-rel"/>
</dbReference>
<reference evidence="1" key="2">
    <citation type="submission" date="2022-01" db="EMBL/GenBank/DDBJ databases">
        <authorList>
            <person name="Yamashiro T."/>
            <person name="Shiraishi A."/>
            <person name="Satake H."/>
            <person name="Nakayama K."/>
        </authorList>
    </citation>
    <scope>NUCLEOTIDE SEQUENCE</scope>
</reference>
<evidence type="ECO:0000313" key="2">
    <source>
        <dbReference type="Proteomes" id="UP001151760"/>
    </source>
</evidence>
<sequence>MKLSQDMQLIQKLRDDQKRIKKAFEVMSGIYVTTKKAQDRPREKRLEDVPIVQDFPEDLQGNSIPPTPTRRLLIDWLRAPYRLALYEMKELSDQRQEVSDKDFIRPSSSPWGDPVLFVKKKDGSFRMRIVDPT</sequence>
<dbReference type="Proteomes" id="UP001151760">
    <property type="component" value="Unassembled WGS sequence"/>
</dbReference>
<evidence type="ECO:0000313" key="1">
    <source>
        <dbReference type="EMBL" id="GJT93800.1"/>
    </source>
</evidence>
<dbReference type="PANTHER" id="PTHR15503:SF45">
    <property type="entry name" value="RNA-DIRECTED DNA POLYMERASE HOMOLOG"/>
    <property type="match status" value="1"/>
</dbReference>
<accession>A0ABQ5I1B0</accession>
<dbReference type="SUPFAM" id="SSF56672">
    <property type="entry name" value="DNA/RNA polymerases"/>
    <property type="match status" value="1"/>
</dbReference>
<reference evidence="1" key="1">
    <citation type="journal article" date="2022" name="Int. J. Mol. Sci.">
        <title>Draft Genome of Tanacetum Coccineum: Genomic Comparison of Closely Related Tanacetum-Family Plants.</title>
        <authorList>
            <person name="Yamashiro T."/>
            <person name="Shiraishi A."/>
            <person name="Nakayama K."/>
            <person name="Satake H."/>
        </authorList>
    </citation>
    <scope>NUCLEOTIDE SEQUENCE</scope>
</reference>
<name>A0ABQ5I1B0_9ASTR</name>
<gene>
    <name evidence="1" type="ORF">Tco_1082645</name>
</gene>
<organism evidence="1 2">
    <name type="scientific">Tanacetum coccineum</name>
    <dbReference type="NCBI Taxonomy" id="301880"/>
    <lineage>
        <taxon>Eukaryota</taxon>
        <taxon>Viridiplantae</taxon>
        <taxon>Streptophyta</taxon>
        <taxon>Embryophyta</taxon>
        <taxon>Tracheophyta</taxon>
        <taxon>Spermatophyta</taxon>
        <taxon>Magnoliopsida</taxon>
        <taxon>eudicotyledons</taxon>
        <taxon>Gunneridae</taxon>
        <taxon>Pentapetalae</taxon>
        <taxon>asterids</taxon>
        <taxon>campanulids</taxon>
        <taxon>Asterales</taxon>
        <taxon>Asteraceae</taxon>
        <taxon>Asteroideae</taxon>
        <taxon>Anthemideae</taxon>
        <taxon>Anthemidinae</taxon>
        <taxon>Tanacetum</taxon>
    </lineage>
</organism>
<dbReference type="InterPro" id="IPR043502">
    <property type="entry name" value="DNA/RNA_pol_sf"/>
</dbReference>
<dbReference type="PANTHER" id="PTHR15503">
    <property type="entry name" value="LDOC1 RELATED"/>
    <property type="match status" value="1"/>
</dbReference>
<protein>
    <recommendedName>
        <fullName evidence="3">Reverse transcriptase</fullName>
    </recommendedName>
</protein>